<evidence type="ECO:0000256" key="5">
    <source>
        <dbReference type="ARBA" id="ARBA00022989"/>
    </source>
</evidence>
<dbReference type="InterPro" id="IPR027469">
    <property type="entry name" value="Cation_efflux_TMD_sf"/>
</dbReference>
<evidence type="ECO:0000313" key="11">
    <source>
        <dbReference type="Proteomes" id="UP000182584"/>
    </source>
</evidence>
<evidence type="ECO:0000256" key="4">
    <source>
        <dbReference type="ARBA" id="ARBA00022692"/>
    </source>
</evidence>
<sequence>METNRDKIIIRTSIIGIVANVFLATFKAAIGILSNSIAVILDAVNNLSDALSSIITIVGTKLAAKLPNKKHPFGYGRIEYLSAMIVSGIVLYAGITSLVESVKKIIHPEKADYSIVSLIIIVAAIIVKLVLGRYVKSQGEKVNSGSLIASGQDATFDAILSASVLASAVIYLATGLSLEAYVGALISVIIIKSGIEMMKDTVDEILGVRADREITQKIKELIKKEPEVRGAYDLIMYNYGPDNNQASVHIEVPDTMTVDELDKLTRRIEKRVLKETGVFLVGVGVYSYNTGDNDVTRLQKAVSNKVLIHDWAVSIHGFYADLEAKEIRFDVVISFDIDPDKALELIYKDMGEAFPEYTFTISPDIDVSD</sequence>
<evidence type="ECO:0000256" key="3">
    <source>
        <dbReference type="ARBA" id="ARBA00022448"/>
    </source>
</evidence>
<evidence type="ECO:0000259" key="9">
    <source>
        <dbReference type="Pfam" id="PF16916"/>
    </source>
</evidence>
<keyword evidence="3" id="KW-0813">Transport</keyword>
<feature type="transmembrane region" description="Helical" evidence="7">
    <location>
        <begin position="12"/>
        <end position="41"/>
    </location>
</feature>
<dbReference type="Gene3D" id="3.30.70.1350">
    <property type="entry name" value="Cation efflux protein, cytoplasmic domain"/>
    <property type="match status" value="1"/>
</dbReference>
<gene>
    <name evidence="10" type="ORF">SAMN04487884_11058</name>
</gene>
<accession>A0A1H9RPI5</accession>
<evidence type="ECO:0000259" key="8">
    <source>
        <dbReference type="Pfam" id="PF01545"/>
    </source>
</evidence>
<feature type="transmembrane region" description="Helical" evidence="7">
    <location>
        <begin position="80"/>
        <end position="99"/>
    </location>
</feature>
<protein>
    <submittedName>
        <fullName evidence="10">Cation diffusion facilitator family transporter</fullName>
    </submittedName>
</protein>
<evidence type="ECO:0000256" key="2">
    <source>
        <dbReference type="ARBA" id="ARBA00008114"/>
    </source>
</evidence>
<dbReference type="Gene3D" id="1.20.1510.10">
    <property type="entry name" value="Cation efflux protein transmembrane domain"/>
    <property type="match status" value="1"/>
</dbReference>
<dbReference type="InterPro" id="IPR058533">
    <property type="entry name" value="Cation_efflux_TM"/>
</dbReference>
<dbReference type="OrthoDB" id="9806522at2"/>
<dbReference type="InterPro" id="IPR050291">
    <property type="entry name" value="CDF_Transporter"/>
</dbReference>
<dbReference type="InterPro" id="IPR027470">
    <property type="entry name" value="Cation_efflux_CTD"/>
</dbReference>
<feature type="transmembrane region" description="Helical" evidence="7">
    <location>
        <begin position="168"/>
        <end position="191"/>
    </location>
</feature>
<dbReference type="Pfam" id="PF16916">
    <property type="entry name" value="ZT_dimer"/>
    <property type="match status" value="1"/>
</dbReference>
<dbReference type="EMBL" id="FOGJ01000010">
    <property type="protein sequence ID" value="SER74616.1"/>
    <property type="molecule type" value="Genomic_DNA"/>
</dbReference>
<dbReference type="SUPFAM" id="SSF160240">
    <property type="entry name" value="Cation efflux protein cytoplasmic domain-like"/>
    <property type="match status" value="1"/>
</dbReference>
<dbReference type="InterPro" id="IPR002524">
    <property type="entry name" value="Cation_efflux"/>
</dbReference>
<reference evidence="10 11" key="1">
    <citation type="submission" date="2016-10" db="EMBL/GenBank/DDBJ databases">
        <authorList>
            <person name="de Groot N.N."/>
        </authorList>
    </citation>
    <scope>NUCLEOTIDE SEQUENCE [LARGE SCALE GENOMIC DNA]</scope>
    <source>
        <strain evidence="10 11">AR40</strain>
    </source>
</reference>
<evidence type="ECO:0000256" key="1">
    <source>
        <dbReference type="ARBA" id="ARBA00004141"/>
    </source>
</evidence>
<keyword evidence="6 7" id="KW-0472">Membrane</keyword>
<organism evidence="10 11">
    <name type="scientific">Butyrivibrio fibrisolvens</name>
    <dbReference type="NCBI Taxonomy" id="831"/>
    <lineage>
        <taxon>Bacteria</taxon>
        <taxon>Bacillati</taxon>
        <taxon>Bacillota</taxon>
        <taxon>Clostridia</taxon>
        <taxon>Lachnospirales</taxon>
        <taxon>Lachnospiraceae</taxon>
        <taxon>Butyrivibrio</taxon>
    </lineage>
</organism>
<comment type="subcellular location">
    <subcellularLocation>
        <location evidence="1">Membrane</location>
        <topology evidence="1">Multi-pass membrane protein</topology>
    </subcellularLocation>
</comment>
<evidence type="ECO:0000313" key="10">
    <source>
        <dbReference type="EMBL" id="SER74616.1"/>
    </source>
</evidence>
<dbReference type="PANTHER" id="PTHR43840">
    <property type="entry name" value="MITOCHONDRIAL METAL TRANSPORTER 1-RELATED"/>
    <property type="match status" value="1"/>
</dbReference>
<evidence type="ECO:0000256" key="6">
    <source>
        <dbReference type="ARBA" id="ARBA00023136"/>
    </source>
</evidence>
<feature type="domain" description="Cation efflux protein transmembrane" evidence="8">
    <location>
        <begin position="14"/>
        <end position="206"/>
    </location>
</feature>
<evidence type="ECO:0000256" key="7">
    <source>
        <dbReference type="SAM" id="Phobius"/>
    </source>
</evidence>
<keyword evidence="4 7" id="KW-0812">Transmembrane</keyword>
<feature type="domain" description="Cation efflux protein cytoplasmic" evidence="9">
    <location>
        <begin position="211"/>
        <end position="276"/>
    </location>
</feature>
<name>A0A1H9RPI5_BUTFI</name>
<comment type="similarity">
    <text evidence="2">Belongs to the cation diffusion facilitator (CDF) transporter (TC 2.A.4) family.</text>
</comment>
<dbReference type="Pfam" id="PF01545">
    <property type="entry name" value="Cation_efflux"/>
    <property type="match status" value="1"/>
</dbReference>
<keyword evidence="5 7" id="KW-1133">Transmembrane helix</keyword>
<feature type="transmembrane region" description="Helical" evidence="7">
    <location>
        <begin position="111"/>
        <end position="131"/>
    </location>
</feature>
<dbReference type="Proteomes" id="UP000182584">
    <property type="component" value="Unassembled WGS sequence"/>
</dbReference>
<proteinExistence type="inferred from homology"/>
<dbReference type="SUPFAM" id="SSF161111">
    <property type="entry name" value="Cation efflux protein transmembrane domain-like"/>
    <property type="match status" value="1"/>
</dbReference>
<dbReference type="GO" id="GO:0008324">
    <property type="term" value="F:monoatomic cation transmembrane transporter activity"/>
    <property type="evidence" value="ECO:0007669"/>
    <property type="project" value="InterPro"/>
</dbReference>
<dbReference type="PANTHER" id="PTHR43840:SF50">
    <property type="entry name" value="MANGANESE EFFLUX SYSTEM PROTEIN MNES"/>
    <property type="match status" value="1"/>
</dbReference>
<dbReference type="RefSeq" id="WP_143064029.1">
    <property type="nucleotide sequence ID" value="NZ_FOGJ01000010.1"/>
</dbReference>
<dbReference type="NCBIfam" id="TIGR01297">
    <property type="entry name" value="CDF"/>
    <property type="match status" value="1"/>
</dbReference>
<dbReference type="AlphaFoldDB" id="A0A1H9RPI5"/>
<dbReference type="InterPro" id="IPR036837">
    <property type="entry name" value="Cation_efflux_CTD_sf"/>
</dbReference>
<dbReference type="FunFam" id="1.20.1510.10:FF:000006">
    <property type="entry name" value="Divalent cation efflux transporter"/>
    <property type="match status" value="1"/>
</dbReference>
<dbReference type="GO" id="GO:0016020">
    <property type="term" value="C:membrane"/>
    <property type="evidence" value="ECO:0007669"/>
    <property type="project" value="UniProtKB-SubCell"/>
</dbReference>